<dbReference type="InterPro" id="IPR018392">
    <property type="entry name" value="LysM"/>
</dbReference>
<dbReference type="PROSITE" id="PS51782">
    <property type="entry name" value="LYSM"/>
    <property type="match status" value="1"/>
</dbReference>
<dbReference type="PANTHER" id="PTHR20932:SF36">
    <property type="entry name" value="OS03G0110600 PROTEIN"/>
    <property type="match status" value="1"/>
</dbReference>
<dbReference type="InterPro" id="IPR036779">
    <property type="entry name" value="LysM_dom_sf"/>
</dbReference>
<protein>
    <recommendedName>
        <fullName evidence="1">LysM domain-containing protein</fullName>
    </recommendedName>
</protein>
<dbReference type="Proteomes" id="UP000027120">
    <property type="component" value="Unassembled WGS sequence"/>
</dbReference>
<keyword evidence="3" id="KW-1185">Reference proteome</keyword>
<feature type="non-terminal residue" evidence="2">
    <location>
        <position position="95"/>
    </location>
</feature>
<evidence type="ECO:0000259" key="1">
    <source>
        <dbReference type="PROSITE" id="PS51782"/>
    </source>
</evidence>
<name>A0A067ECG8_CITSI</name>
<proteinExistence type="predicted"/>
<dbReference type="SUPFAM" id="SSF54106">
    <property type="entry name" value="LysM domain"/>
    <property type="match status" value="1"/>
</dbReference>
<dbReference type="Gene3D" id="3.10.350.10">
    <property type="entry name" value="LysM domain"/>
    <property type="match status" value="1"/>
</dbReference>
<dbReference type="Pfam" id="PF01476">
    <property type="entry name" value="LysM"/>
    <property type="match status" value="1"/>
</dbReference>
<dbReference type="SMART" id="SM00257">
    <property type="entry name" value="LysM"/>
    <property type="match status" value="1"/>
</dbReference>
<organism evidence="2 3">
    <name type="scientific">Citrus sinensis</name>
    <name type="common">Sweet orange</name>
    <name type="synonym">Citrus aurantium var. sinensis</name>
    <dbReference type="NCBI Taxonomy" id="2711"/>
    <lineage>
        <taxon>Eukaryota</taxon>
        <taxon>Viridiplantae</taxon>
        <taxon>Streptophyta</taxon>
        <taxon>Embryophyta</taxon>
        <taxon>Tracheophyta</taxon>
        <taxon>Spermatophyta</taxon>
        <taxon>Magnoliopsida</taxon>
        <taxon>eudicotyledons</taxon>
        <taxon>Gunneridae</taxon>
        <taxon>Pentapetalae</taxon>
        <taxon>rosids</taxon>
        <taxon>malvids</taxon>
        <taxon>Sapindales</taxon>
        <taxon>Rutaceae</taxon>
        <taxon>Aurantioideae</taxon>
        <taxon>Citrus</taxon>
    </lineage>
</organism>
<reference evidence="2 3" key="1">
    <citation type="submission" date="2014-04" db="EMBL/GenBank/DDBJ databases">
        <authorList>
            <consortium name="International Citrus Genome Consortium"/>
            <person name="Gmitter F."/>
            <person name="Chen C."/>
            <person name="Farmerie W."/>
            <person name="Harkins T."/>
            <person name="Desany B."/>
            <person name="Mohiuddin M."/>
            <person name="Kodira C."/>
            <person name="Borodovsky M."/>
            <person name="Lomsadze A."/>
            <person name="Burns P."/>
            <person name="Jenkins J."/>
            <person name="Prochnik S."/>
            <person name="Shu S."/>
            <person name="Chapman J."/>
            <person name="Pitluck S."/>
            <person name="Schmutz J."/>
            <person name="Rokhsar D."/>
        </authorList>
    </citation>
    <scope>NUCLEOTIDE SEQUENCE</scope>
</reference>
<accession>A0A067ECG8</accession>
<dbReference type="InterPro" id="IPR045030">
    <property type="entry name" value="LYSM1-4"/>
</dbReference>
<dbReference type="PANTHER" id="PTHR20932">
    <property type="entry name" value="LYSM AND PUTATIVE PEPTIDOGLYCAN-BINDING DOMAIN-CONTAINING PROTEIN"/>
    <property type="match status" value="1"/>
</dbReference>
<sequence>MEKRKRSNSDILNSNSKGHFVYEDLGRRGIIEHQVSKLDTLAGIAIKYGVDVADIRKLNGLSTDLQMFALKTLQIPLPGKHPPSPCLSNGYETRG</sequence>
<feature type="domain" description="LysM" evidence="1">
    <location>
        <begin position="31"/>
        <end position="75"/>
    </location>
</feature>
<evidence type="ECO:0000313" key="2">
    <source>
        <dbReference type="EMBL" id="KDO52738.1"/>
    </source>
</evidence>
<dbReference type="EMBL" id="KK785029">
    <property type="protein sequence ID" value="KDO52738.1"/>
    <property type="molecule type" value="Genomic_DNA"/>
</dbReference>
<evidence type="ECO:0000313" key="3">
    <source>
        <dbReference type="Proteomes" id="UP000027120"/>
    </source>
</evidence>
<dbReference type="CDD" id="cd00118">
    <property type="entry name" value="LysM"/>
    <property type="match status" value="1"/>
</dbReference>
<gene>
    <name evidence="2" type="ORF">CISIN_1g0385192mg</name>
</gene>
<dbReference type="AlphaFoldDB" id="A0A067ECG8"/>